<dbReference type="Proteomes" id="UP000298347">
    <property type="component" value="Unassembled WGS sequence"/>
</dbReference>
<dbReference type="NCBIfam" id="TIGR01003">
    <property type="entry name" value="PTS_HPr_family"/>
    <property type="match status" value="1"/>
</dbReference>
<sequence length="85" mass="9063">MIHKKVTVRMKSGLRARPAALFVQEASLFQSHITLEKGGKVANVKSIMGVMGIAPAFGDQLVLEADGPDENEAIAVLAAMIEKTD</sequence>
<dbReference type="PRINTS" id="PR00107">
    <property type="entry name" value="PHOSPHOCPHPR"/>
</dbReference>
<dbReference type="PANTHER" id="PTHR33705:SF5">
    <property type="entry name" value="HPR-LIKE PROTEIN CRH"/>
    <property type="match status" value="1"/>
</dbReference>
<comment type="caution">
    <text evidence="2">The sequence shown here is derived from an EMBL/GenBank/DDBJ whole genome shotgun (WGS) entry which is preliminary data.</text>
</comment>
<proteinExistence type="predicted"/>
<dbReference type="InterPro" id="IPR000032">
    <property type="entry name" value="HPr-like"/>
</dbReference>
<dbReference type="PROSITE" id="PS00589">
    <property type="entry name" value="PTS_HPR_SER"/>
    <property type="match status" value="1"/>
</dbReference>
<dbReference type="InterPro" id="IPR035895">
    <property type="entry name" value="HPr-like_sf"/>
</dbReference>
<dbReference type="PROSITE" id="PS51350">
    <property type="entry name" value="PTS_HPR_DOM"/>
    <property type="match status" value="1"/>
</dbReference>
<evidence type="ECO:0000313" key="2">
    <source>
        <dbReference type="EMBL" id="TGA97374.1"/>
    </source>
</evidence>
<dbReference type="Pfam" id="PF00381">
    <property type="entry name" value="PTS-HPr"/>
    <property type="match status" value="1"/>
</dbReference>
<dbReference type="InterPro" id="IPR002114">
    <property type="entry name" value="PTS_HPr_Ser_P_site"/>
</dbReference>
<evidence type="ECO:0000259" key="1">
    <source>
        <dbReference type="PROSITE" id="PS51350"/>
    </source>
</evidence>
<dbReference type="RefSeq" id="WP_135349062.1">
    <property type="nucleotide sequence ID" value="NZ_SRJD01000014.1"/>
</dbReference>
<evidence type="ECO:0000313" key="3">
    <source>
        <dbReference type="Proteomes" id="UP000298347"/>
    </source>
</evidence>
<name>A0A4Z0GN85_9BACL</name>
<dbReference type="CDD" id="cd00367">
    <property type="entry name" value="PTS-HPr_like"/>
    <property type="match status" value="1"/>
</dbReference>
<dbReference type="OrthoDB" id="9809047at2"/>
<organism evidence="2 3">
    <name type="scientific">Sporolactobacillus shoreae</name>
    <dbReference type="NCBI Taxonomy" id="1465501"/>
    <lineage>
        <taxon>Bacteria</taxon>
        <taxon>Bacillati</taxon>
        <taxon>Bacillota</taxon>
        <taxon>Bacilli</taxon>
        <taxon>Bacillales</taxon>
        <taxon>Sporolactobacillaceae</taxon>
        <taxon>Sporolactobacillus</taxon>
    </lineage>
</organism>
<dbReference type="InterPro" id="IPR050399">
    <property type="entry name" value="HPr"/>
</dbReference>
<dbReference type="EMBL" id="SRJD01000014">
    <property type="protein sequence ID" value="TGA97374.1"/>
    <property type="molecule type" value="Genomic_DNA"/>
</dbReference>
<protein>
    <submittedName>
        <fullName evidence="2">HPr family phosphocarrier protein</fullName>
    </submittedName>
</protein>
<accession>A0A4Z0GN85</accession>
<dbReference type="PANTHER" id="PTHR33705">
    <property type="entry name" value="PHOSPHOCARRIER PROTEIN HPR"/>
    <property type="match status" value="1"/>
</dbReference>
<feature type="domain" description="HPr" evidence="1">
    <location>
        <begin position="1"/>
        <end position="85"/>
    </location>
</feature>
<dbReference type="Gene3D" id="3.30.1340.10">
    <property type="entry name" value="HPr-like"/>
    <property type="match status" value="1"/>
</dbReference>
<gene>
    <name evidence="2" type="ORF">E4665_12160</name>
</gene>
<reference evidence="2 3" key="1">
    <citation type="journal article" date="2015" name="Int. J. Syst. Evol. Microbiol.">
        <title>Sporolactobacillus shoreae sp. nov. and Sporolactobacillus spathodeae sp. nov., two spore-forming lactic acid bacteria isolated from tree barks in Thailand.</title>
        <authorList>
            <person name="Thamacharoensuk T."/>
            <person name="Kitahara M."/>
            <person name="Ohkuma M."/>
            <person name="Thongchul N."/>
            <person name="Tanasupawat S."/>
        </authorList>
    </citation>
    <scope>NUCLEOTIDE SEQUENCE [LARGE SCALE GENOMIC DNA]</scope>
    <source>
        <strain evidence="2 3">BK92</strain>
    </source>
</reference>
<dbReference type="AlphaFoldDB" id="A0A4Z0GN85"/>
<keyword evidence="3" id="KW-1185">Reference proteome</keyword>
<dbReference type="SUPFAM" id="SSF55594">
    <property type="entry name" value="HPr-like"/>
    <property type="match status" value="1"/>
</dbReference>